<dbReference type="GO" id="GO:0044874">
    <property type="term" value="P:lipoprotein localization to outer membrane"/>
    <property type="evidence" value="ECO:0007669"/>
    <property type="project" value="TreeGrafter"/>
</dbReference>
<feature type="transmembrane region" description="Helical" evidence="7">
    <location>
        <begin position="327"/>
        <end position="356"/>
    </location>
</feature>
<accession>A0AA49GSV7</accession>
<reference evidence="10" key="2">
    <citation type="journal article" date="2024" name="Antonie Van Leeuwenhoek">
        <title>Roseihalotalea indica gen. nov., sp. nov., a halophilic Bacteroidetes from mesopelagic Southwest Indian Ocean with higher carbohydrate metabolic potential.</title>
        <authorList>
            <person name="Chen B."/>
            <person name="Zhang M."/>
            <person name="Lin D."/>
            <person name="Ye J."/>
            <person name="Tang K."/>
        </authorList>
    </citation>
    <scope>NUCLEOTIDE SEQUENCE</scope>
    <source>
        <strain evidence="10">TK19036</strain>
    </source>
</reference>
<keyword evidence="3" id="KW-1003">Cell membrane</keyword>
<comment type="subcellular location">
    <subcellularLocation>
        <location evidence="1">Cell membrane</location>
        <topology evidence="1">Multi-pass membrane protein</topology>
    </subcellularLocation>
</comment>
<proteinExistence type="inferred from homology"/>
<feature type="domain" description="MacB-like periplasmic core" evidence="9">
    <location>
        <begin position="27"/>
        <end position="131"/>
    </location>
</feature>
<dbReference type="Pfam" id="PF12704">
    <property type="entry name" value="MacB_PCD"/>
    <property type="match status" value="1"/>
</dbReference>
<dbReference type="PANTHER" id="PTHR30489:SF0">
    <property type="entry name" value="LIPOPROTEIN-RELEASING SYSTEM TRANSMEMBRANE PROTEIN LOLE"/>
    <property type="match status" value="1"/>
</dbReference>
<evidence type="ECO:0000256" key="7">
    <source>
        <dbReference type="SAM" id="Phobius"/>
    </source>
</evidence>
<evidence type="ECO:0000256" key="4">
    <source>
        <dbReference type="ARBA" id="ARBA00022692"/>
    </source>
</evidence>
<dbReference type="PANTHER" id="PTHR30489">
    <property type="entry name" value="LIPOPROTEIN-RELEASING SYSTEM TRANSMEMBRANE PROTEIN LOLE"/>
    <property type="match status" value="1"/>
</dbReference>
<feature type="domain" description="ABC3 transporter permease C-terminal" evidence="8">
    <location>
        <begin position="286"/>
        <end position="407"/>
    </location>
</feature>
<gene>
    <name evidence="10" type="ORF">K4G66_03960</name>
</gene>
<evidence type="ECO:0000256" key="3">
    <source>
        <dbReference type="ARBA" id="ARBA00022475"/>
    </source>
</evidence>
<feature type="transmembrane region" description="Helical" evidence="7">
    <location>
        <begin position="280"/>
        <end position="306"/>
    </location>
</feature>
<organism evidence="10">
    <name type="scientific">Roseihalotalea indica</name>
    <dbReference type="NCBI Taxonomy" id="2867963"/>
    <lineage>
        <taxon>Bacteria</taxon>
        <taxon>Pseudomonadati</taxon>
        <taxon>Bacteroidota</taxon>
        <taxon>Cytophagia</taxon>
        <taxon>Cytophagales</taxon>
        <taxon>Catalimonadaceae</taxon>
        <taxon>Roseihalotalea</taxon>
    </lineage>
</organism>
<sequence>MNFPFLVARRYFRSKKKKNFIQIISNISMVGVAVGTMALIVVLSVFNGLEDLIKESKSTFDPEIKIVPKKVKTFLITDSLLAQIQQVEGVKVVTQVIEDNAMARYQDASMIVKLKGVSDNFIEQQRLDRAMVHGDVVLKKGNINYAIMGRGVQYTLSIAPTNDFYAMQIFTPRQEASTGGGFNPDPMTRYFRRKNIMPGGIFANEKEYDASYVIVPLDFAQALFDYDNERTALEIKTQDGVSISKVESRLEKLLDASQYDVLNSDEQHASLLRAVKIEKLFVYLTFSFILAIASFNIFFSLSMLAIDKRKDIAMLFALGARQRTVKSIFLMEGTIIALIGAITGLVGAVIICWAQQTFGIVSMGMQTAIVDAYPVKMQVTDFLYTALSISLITFLASYRPAIIAARTDVKDFL</sequence>
<feature type="transmembrane region" description="Helical" evidence="7">
    <location>
        <begin position="20"/>
        <end position="46"/>
    </location>
</feature>
<evidence type="ECO:0000256" key="2">
    <source>
        <dbReference type="ARBA" id="ARBA00005236"/>
    </source>
</evidence>
<dbReference type="EMBL" id="CP120682">
    <property type="protein sequence ID" value="WKN37861.1"/>
    <property type="molecule type" value="Genomic_DNA"/>
</dbReference>
<evidence type="ECO:0000256" key="6">
    <source>
        <dbReference type="ARBA" id="ARBA00023136"/>
    </source>
</evidence>
<evidence type="ECO:0000256" key="1">
    <source>
        <dbReference type="ARBA" id="ARBA00004651"/>
    </source>
</evidence>
<evidence type="ECO:0000256" key="5">
    <source>
        <dbReference type="ARBA" id="ARBA00022989"/>
    </source>
</evidence>
<name>A0AA49GSV7_9BACT</name>
<keyword evidence="6 7" id="KW-0472">Membrane</keyword>
<keyword evidence="4 7" id="KW-0812">Transmembrane</keyword>
<keyword evidence="5 7" id="KW-1133">Transmembrane helix</keyword>
<dbReference type="InterPro" id="IPR051447">
    <property type="entry name" value="Lipoprotein-release_system"/>
</dbReference>
<dbReference type="GO" id="GO:0098797">
    <property type="term" value="C:plasma membrane protein complex"/>
    <property type="evidence" value="ECO:0007669"/>
    <property type="project" value="TreeGrafter"/>
</dbReference>
<dbReference type="InterPro" id="IPR003838">
    <property type="entry name" value="ABC3_permease_C"/>
</dbReference>
<dbReference type="InterPro" id="IPR025857">
    <property type="entry name" value="MacB_PCD"/>
</dbReference>
<evidence type="ECO:0000259" key="9">
    <source>
        <dbReference type="Pfam" id="PF12704"/>
    </source>
</evidence>
<protein>
    <submittedName>
        <fullName evidence="10">FtsX-like permease family protein</fullName>
    </submittedName>
</protein>
<feature type="transmembrane region" description="Helical" evidence="7">
    <location>
        <begin position="382"/>
        <end position="398"/>
    </location>
</feature>
<reference evidence="10" key="1">
    <citation type="journal article" date="2023" name="Comput. Struct. Biotechnol. J.">
        <title>Discovery of a novel marine Bacteroidetes with a rich repertoire of carbohydrate-active enzymes.</title>
        <authorList>
            <person name="Chen B."/>
            <person name="Liu G."/>
            <person name="Chen Q."/>
            <person name="Wang H."/>
            <person name="Liu L."/>
            <person name="Tang K."/>
        </authorList>
    </citation>
    <scope>NUCLEOTIDE SEQUENCE</scope>
    <source>
        <strain evidence="10">TK19036</strain>
    </source>
</reference>
<evidence type="ECO:0000313" key="10">
    <source>
        <dbReference type="EMBL" id="WKN37861.1"/>
    </source>
</evidence>
<dbReference type="AlphaFoldDB" id="A0AA49GSV7"/>
<comment type="similarity">
    <text evidence="2">Belongs to the ABC-4 integral membrane protein family. LolC/E subfamily.</text>
</comment>
<evidence type="ECO:0000259" key="8">
    <source>
        <dbReference type="Pfam" id="PF02687"/>
    </source>
</evidence>
<dbReference type="Pfam" id="PF02687">
    <property type="entry name" value="FtsX"/>
    <property type="match status" value="1"/>
</dbReference>